<keyword evidence="2 4" id="KW-0238">DNA-binding</keyword>
<dbReference type="SUPFAM" id="SSF48498">
    <property type="entry name" value="Tetracyclin repressor-like, C-terminal domain"/>
    <property type="match status" value="1"/>
</dbReference>
<dbReference type="SUPFAM" id="SSF46689">
    <property type="entry name" value="Homeodomain-like"/>
    <property type="match status" value="1"/>
</dbReference>
<evidence type="ECO:0000256" key="3">
    <source>
        <dbReference type="ARBA" id="ARBA00023163"/>
    </source>
</evidence>
<dbReference type="AlphaFoldDB" id="A0A345YPQ2"/>
<dbReference type="KEGG" id="bsau:DWV08_09975"/>
<evidence type="ECO:0000313" key="7">
    <source>
        <dbReference type="EMBL" id="RRR23642.1"/>
    </source>
</evidence>
<evidence type="ECO:0000256" key="4">
    <source>
        <dbReference type="PROSITE-ProRule" id="PRU00335"/>
    </source>
</evidence>
<organism evidence="7 9">
    <name type="scientific">Brachybacterium saurashtrense</name>
    <dbReference type="NCBI Taxonomy" id="556288"/>
    <lineage>
        <taxon>Bacteria</taxon>
        <taxon>Bacillati</taxon>
        <taxon>Actinomycetota</taxon>
        <taxon>Actinomycetes</taxon>
        <taxon>Micrococcales</taxon>
        <taxon>Dermabacteraceae</taxon>
        <taxon>Brachybacterium</taxon>
    </lineage>
</organism>
<feature type="DNA-binding region" description="H-T-H motif" evidence="4">
    <location>
        <begin position="42"/>
        <end position="61"/>
    </location>
</feature>
<dbReference type="Pfam" id="PF16859">
    <property type="entry name" value="TetR_C_11"/>
    <property type="match status" value="1"/>
</dbReference>
<gene>
    <name evidence="6" type="ORF">DWV08_09975</name>
    <name evidence="7" type="ORF">DXU92_01725</name>
</gene>
<reference evidence="7 9" key="2">
    <citation type="submission" date="2018-08" db="EMBL/GenBank/DDBJ databases">
        <title>Brachybacterium saurashtrense DSM 23186.</title>
        <authorList>
            <person name="Li Y."/>
        </authorList>
    </citation>
    <scope>NUCLEOTIDE SEQUENCE [LARGE SCALE GENOMIC DNA]</scope>
    <source>
        <strain evidence="7 9">DSM 23186</strain>
    </source>
</reference>
<accession>A0A345YPQ2</accession>
<dbReference type="PROSITE" id="PS50977">
    <property type="entry name" value="HTH_TETR_2"/>
    <property type="match status" value="1"/>
</dbReference>
<dbReference type="GO" id="GO:0000976">
    <property type="term" value="F:transcription cis-regulatory region binding"/>
    <property type="evidence" value="ECO:0007669"/>
    <property type="project" value="TreeGrafter"/>
</dbReference>
<name>A0A345YPQ2_9MICO</name>
<dbReference type="Proteomes" id="UP000254236">
    <property type="component" value="Chromosome"/>
</dbReference>
<reference evidence="6 8" key="1">
    <citation type="submission" date="2018-07" db="EMBL/GenBank/DDBJ databases">
        <title>Brachybacterium saurashtrense DSM 23186 genome sequence.</title>
        <authorList>
            <person name="Guo L."/>
        </authorList>
    </citation>
    <scope>NUCLEOTIDE SEQUENCE [LARGE SCALE GENOMIC DNA]</scope>
    <source>
        <strain evidence="6 8">DSM 23186</strain>
    </source>
</reference>
<evidence type="ECO:0000313" key="8">
    <source>
        <dbReference type="Proteomes" id="UP000254236"/>
    </source>
</evidence>
<dbReference type="InterPro" id="IPR009057">
    <property type="entry name" value="Homeodomain-like_sf"/>
</dbReference>
<dbReference type="EMBL" id="CP031356">
    <property type="protein sequence ID" value="AXK45904.1"/>
    <property type="molecule type" value="Genomic_DNA"/>
</dbReference>
<feature type="domain" description="HTH tetR-type" evidence="5">
    <location>
        <begin position="19"/>
        <end position="79"/>
    </location>
</feature>
<dbReference type="OrthoDB" id="9796019at2"/>
<evidence type="ECO:0000256" key="2">
    <source>
        <dbReference type="ARBA" id="ARBA00023125"/>
    </source>
</evidence>
<dbReference type="Gene3D" id="1.10.10.60">
    <property type="entry name" value="Homeodomain-like"/>
    <property type="match status" value="1"/>
</dbReference>
<protein>
    <submittedName>
        <fullName evidence="7">TetR/AcrR family transcriptional regulator</fullName>
    </submittedName>
</protein>
<dbReference type="InterPro" id="IPR050109">
    <property type="entry name" value="HTH-type_TetR-like_transc_reg"/>
</dbReference>
<sequence length="220" mass="23654">MDTRSETPPRRGRGRRPAGEVRARVLEATGRVLLAEGLGAVTFDRVSTLSGASRTTLYKWWPSPGALAAEAYFASSEETLEFPDTGDLLADTRAQLRAFVGLLTGGPAGRIIAELIGAAQQDPELFAALSALYTQPRRALARESFERARRRGQLRADVDADLLVDQLWGACYHRLLTLESGLDVGVADALVHSALLGAASPDYRARLLAEEAEPPAECAP</sequence>
<keyword evidence="3" id="KW-0804">Transcription</keyword>
<dbReference type="InterPro" id="IPR036271">
    <property type="entry name" value="Tet_transcr_reg_TetR-rel_C_sf"/>
</dbReference>
<keyword evidence="8" id="KW-1185">Reference proteome</keyword>
<dbReference type="Proteomes" id="UP000282185">
    <property type="component" value="Unassembled WGS sequence"/>
</dbReference>
<keyword evidence="1" id="KW-0805">Transcription regulation</keyword>
<dbReference type="PANTHER" id="PTHR30055:SF148">
    <property type="entry name" value="TETR-FAMILY TRANSCRIPTIONAL REGULATOR"/>
    <property type="match status" value="1"/>
</dbReference>
<dbReference type="InterPro" id="IPR011075">
    <property type="entry name" value="TetR_C"/>
</dbReference>
<evidence type="ECO:0000313" key="6">
    <source>
        <dbReference type="EMBL" id="AXK45904.1"/>
    </source>
</evidence>
<proteinExistence type="predicted"/>
<dbReference type="InterPro" id="IPR001647">
    <property type="entry name" value="HTH_TetR"/>
</dbReference>
<dbReference type="EMBL" id="QSWH01000002">
    <property type="protein sequence ID" value="RRR23642.1"/>
    <property type="molecule type" value="Genomic_DNA"/>
</dbReference>
<evidence type="ECO:0000256" key="1">
    <source>
        <dbReference type="ARBA" id="ARBA00023015"/>
    </source>
</evidence>
<dbReference type="GO" id="GO:0003700">
    <property type="term" value="F:DNA-binding transcription factor activity"/>
    <property type="evidence" value="ECO:0007669"/>
    <property type="project" value="TreeGrafter"/>
</dbReference>
<evidence type="ECO:0000313" key="9">
    <source>
        <dbReference type="Proteomes" id="UP000282185"/>
    </source>
</evidence>
<evidence type="ECO:0000259" key="5">
    <source>
        <dbReference type="PROSITE" id="PS50977"/>
    </source>
</evidence>
<dbReference type="Gene3D" id="1.10.357.10">
    <property type="entry name" value="Tetracycline Repressor, domain 2"/>
    <property type="match status" value="1"/>
</dbReference>
<dbReference type="PANTHER" id="PTHR30055">
    <property type="entry name" value="HTH-TYPE TRANSCRIPTIONAL REGULATOR RUTR"/>
    <property type="match status" value="1"/>
</dbReference>